<accession>A0A4R1N321</accession>
<dbReference type="AlphaFoldDB" id="A0A4R1N321"/>
<dbReference type="Proteomes" id="UP000295673">
    <property type="component" value="Unassembled WGS sequence"/>
</dbReference>
<gene>
    <name evidence="2" type="ORF">BXY66_2396</name>
</gene>
<evidence type="ECO:0000313" key="2">
    <source>
        <dbReference type="EMBL" id="TCL01088.1"/>
    </source>
</evidence>
<reference evidence="2 3" key="1">
    <citation type="submission" date="2019-03" db="EMBL/GenBank/DDBJ databases">
        <title>Genomic Encyclopedia of Archaeal and Bacterial Type Strains, Phase II (KMG-II): from individual species to whole genera.</title>
        <authorList>
            <person name="Goeker M."/>
        </authorList>
    </citation>
    <scope>NUCLEOTIDE SEQUENCE [LARGE SCALE GENOMIC DNA]</scope>
    <source>
        <strain evidence="2 3">DSM 26433</strain>
    </source>
</reference>
<evidence type="ECO:0000313" key="3">
    <source>
        <dbReference type="Proteomes" id="UP000295673"/>
    </source>
</evidence>
<feature type="region of interest" description="Disordered" evidence="1">
    <location>
        <begin position="66"/>
        <end position="98"/>
    </location>
</feature>
<evidence type="ECO:0000256" key="1">
    <source>
        <dbReference type="SAM" id="MobiDB-lite"/>
    </source>
</evidence>
<protein>
    <submittedName>
        <fullName evidence="2">BFD-like [2Fe-2S] binding protein</fullName>
    </submittedName>
</protein>
<dbReference type="Gene3D" id="1.10.10.1100">
    <property type="entry name" value="BFD-like [2Fe-2S]-binding domain"/>
    <property type="match status" value="1"/>
</dbReference>
<organism evidence="2 3">
    <name type="scientific">Shimia isoporae</name>
    <dbReference type="NCBI Taxonomy" id="647720"/>
    <lineage>
        <taxon>Bacteria</taxon>
        <taxon>Pseudomonadati</taxon>
        <taxon>Pseudomonadota</taxon>
        <taxon>Alphaproteobacteria</taxon>
        <taxon>Rhodobacterales</taxon>
        <taxon>Roseobacteraceae</taxon>
    </lineage>
</organism>
<proteinExistence type="predicted"/>
<sequence>MIVCSCARISDKDIHSAIDWMRASDSAAIITPGKIYHALGKAPTCGGCMKLFVASMRSNPNLEVPAELRGLRGAPSRRSESDEGRSQGYRVSEQSTAG</sequence>
<dbReference type="InterPro" id="IPR041854">
    <property type="entry name" value="BFD-like_2Fe2S-bd_dom_sf"/>
</dbReference>
<dbReference type="EMBL" id="SMGR01000002">
    <property type="protein sequence ID" value="TCL01088.1"/>
    <property type="molecule type" value="Genomic_DNA"/>
</dbReference>
<keyword evidence="3" id="KW-1185">Reference proteome</keyword>
<dbReference type="OrthoDB" id="7428628at2"/>
<comment type="caution">
    <text evidence="2">The sequence shown here is derived from an EMBL/GenBank/DDBJ whole genome shotgun (WGS) entry which is preliminary data.</text>
</comment>
<name>A0A4R1N321_9RHOB</name>